<keyword evidence="3" id="KW-1185">Reference proteome</keyword>
<feature type="compositionally biased region" description="Basic and acidic residues" evidence="1">
    <location>
        <begin position="21"/>
        <end position="61"/>
    </location>
</feature>
<feature type="compositionally biased region" description="Low complexity" evidence="1">
    <location>
        <begin position="62"/>
        <end position="71"/>
    </location>
</feature>
<gene>
    <name evidence="2" type="ORF">H9629_01935</name>
</gene>
<accession>A0ABR8VTM7</accession>
<evidence type="ECO:0000313" key="3">
    <source>
        <dbReference type="Proteomes" id="UP000621930"/>
    </source>
</evidence>
<sequence>MMKIAILLSVLAVSLTGCVSDPHDDYRGHKDRDRHHDRPHGDRDWNNNKDRPDWNNNKDRPNWNNPGQNNRNPPPPSPTR</sequence>
<evidence type="ECO:0000256" key="1">
    <source>
        <dbReference type="SAM" id="MobiDB-lite"/>
    </source>
</evidence>
<dbReference type="EMBL" id="JACSPT010000002">
    <property type="protein sequence ID" value="MBD8008118.1"/>
    <property type="molecule type" value="Genomic_DNA"/>
</dbReference>
<evidence type="ECO:0000313" key="2">
    <source>
        <dbReference type="EMBL" id="MBD8008118.1"/>
    </source>
</evidence>
<protein>
    <recommendedName>
        <fullName evidence="4">Lipoprotein</fullName>
    </recommendedName>
</protein>
<comment type="caution">
    <text evidence="2">The sequence shown here is derived from an EMBL/GenBank/DDBJ whole genome shotgun (WGS) entry which is preliminary data.</text>
</comment>
<dbReference type="Proteomes" id="UP000621930">
    <property type="component" value="Unassembled WGS sequence"/>
</dbReference>
<feature type="region of interest" description="Disordered" evidence="1">
    <location>
        <begin position="17"/>
        <end position="80"/>
    </location>
</feature>
<reference evidence="2 3" key="1">
    <citation type="submission" date="2020-08" db="EMBL/GenBank/DDBJ databases">
        <title>A Genomic Blueprint of the Chicken Gut Microbiome.</title>
        <authorList>
            <person name="Gilroy R."/>
            <person name="Ravi A."/>
            <person name="Getino M."/>
            <person name="Pursley I."/>
            <person name="Horton D.L."/>
            <person name="Alikhan N.-F."/>
            <person name="Baker D."/>
            <person name="Gharbi K."/>
            <person name="Hall N."/>
            <person name="Watson M."/>
            <person name="Adriaenssens E.M."/>
            <person name="Foster-Nyarko E."/>
            <person name="Jarju S."/>
            <person name="Secka A."/>
            <person name="Antonio M."/>
            <person name="Oren A."/>
            <person name="Chaudhuri R."/>
            <person name="La Ragione R.M."/>
            <person name="Hildebrand F."/>
            <person name="Pallen M.J."/>
        </authorList>
    </citation>
    <scope>NUCLEOTIDE SEQUENCE [LARGE SCALE GENOMIC DNA]</scope>
    <source>
        <strain evidence="2 3">Sa1BUA6</strain>
    </source>
</reference>
<dbReference type="PROSITE" id="PS51257">
    <property type="entry name" value="PROKAR_LIPOPROTEIN"/>
    <property type="match status" value="1"/>
</dbReference>
<organism evidence="2 3">
    <name type="scientific">Acinetobacter pecorum</name>
    <dbReference type="NCBI Taxonomy" id="2762215"/>
    <lineage>
        <taxon>Bacteria</taxon>
        <taxon>Pseudomonadati</taxon>
        <taxon>Pseudomonadota</taxon>
        <taxon>Gammaproteobacteria</taxon>
        <taxon>Moraxellales</taxon>
        <taxon>Moraxellaceae</taxon>
        <taxon>Acinetobacter</taxon>
    </lineage>
</organism>
<proteinExistence type="predicted"/>
<evidence type="ECO:0008006" key="4">
    <source>
        <dbReference type="Google" id="ProtNLM"/>
    </source>
</evidence>
<name>A0ABR8VTM7_9GAMM</name>
<dbReference type="RefSeq" id="WP_191730446.1">
    <property type="nucleotide sequence ID" value="NZ_JACSPT010000002.1"/>
</dbReference>